<dbReference type="PROSITE" id="PS51071">
    <property type="entry name" value="HTH_RPIR"/>
    <property type="match status" value="1"/>
</dbReference>
<dbReference type="GO" id="GO:0003677">
    <property type="term" value="F:DNA binding"/>
    <property type="evidence" value="ECO:0007669"/>
    <property type="project" value="UniProtKB-KW"/>
</dbReference>
<evidence type="ECO:0000313" key="7">
    <source>
        <dbReference type="Proteomes" id="UP000070541"/>
    </source>
</evidence>
<evidence type="ECO:0000313" key="6">
    <source>
        <dbReference type="EMBL" id="KXT60428.1"/>
    </source>
</evidence>
<dbReference type="InterPro" id="IPR035472">
    <property type="entry name" value="RpiR-like_SIS"/>
</dbReference>
<dbReference type="Proteomes" id="UP000070541">
    <property type="component" value="Unassembled WGS sequence"/>
</dbReference>
<protein>
    <submittedName>
        <fullName evidence="6">Sialic acid utilization regulator, RpiR family</fullName>
    </submittedName>
</protein>
<keyword evidence="3" id="KW-0804">Transcription</keyword>
<dbReference type="GO" id="GO:1901135">
    <property type="term" value="P:carbohydrate derivative metabolic process"/>
    <property type="evidence" value="ECO:0007669"/>
    <property type="project" value="InterPro"/>
</dbReference>
<dbReference type="GO" id="GO:0003700">
    <property type="term" value="F:DNA-binding transcription factor activity"/>
    <property type="evidence" value="ECO:0007669"/>
    <property type="project" value="InterPro"/>
</dbReference>
<dbReference type="PANTHER" id="PTHR30514">
    <property type="entry name" value="GLUCOKINASE"/>
    <property type="match status" value="1"/>
</dbReference>
<dbReference type="Pfam" id="PF01418">
    <property type="entry name" value="HTH_6"/>
    <property type="match status" value="1"/>
</dbReference>
<dbReference type="Gene3D" id="3.40.50.10490">
    <property type="entry name" value="Glucose-6-phosphate isomerase like protein, domain 1"/>
    <property type="match status" value="1"/>
</dbReference>
<dbReference type="GO" id="GO:0097367">
    <property type="term" value="F:carbohydrate derivative binding"/>
    <property type="evidence" value="ECO:0007669"/>
    <property type="project" value="InterPro"/>
</dbReference>
<accession>A0A139M9M5</accession>
<sequence length="283" mass="32568">MKKQDIATIIDLHFEELTELEQEIARYFLQVDTIVDDLSSQQVTQKLHVSQAALTRFAKKCGFTGYREFVFQYQHQASKPDTHSHKHSPLTKRVLRSYSNLREQTQDLIDEAQLERVAQLIDDAERVYFFGTGSSGLIAREMKLRFMRLGVVCEALTDQDGFAWTTSIMDENCLVLGFSLSGTTQSVLDSLLDAKEMGAKTILFTSAPNKNSHAYTETVLVANHSQSSYIQRISAQLPMLILIDLIYAYFLEINRDSKEKIFNSYWENKKLNGYRRQKRVRKS</sequence>
<dbReference type="Gene3D" id="1.10.10.10">
    <property type="entry name" value="Winged helix-like DNA-binding domain superfamily/Winged helix DNA-binding domain"/>
    <property type="match status" value="1"/>
</dbReference>
<dbReference type="RefSeq" id="WP_061417194.1">
    <property type="nucleotide sequence ID" value="NZ_KQ969037.1"/>
</dbReference>
<dbReference type="AlphaFoldDB" id="A0A139M9M5"/>
<dbReference type="SUPFAM" id="SSF46689">
    <property type="entry name" value="Homeodomain-like"/>
    <property type="match status" value="1"/>
</dbReference>
<name>A0A139M9M5_STROR</name>
<comment type="caution">
    <text evidence="6">The sequence shown here is derived from an EMBL/GenBank/DDBJ whole genome shotgun (WGS) entry which is preliminary data.</text>
</comment>
<dbReference type="InterPro" id="IPR009057">
    <property type="entry name" value="Homeodomain-like_sf"/>
</dbReference>
<dbReference type="PATRIC" id="fig|1303.76.peg.831"/>
<keyword evidence="1" id="KW-0805">Transcription regulation</keyword>
<dbReference type="InterPro" id="IPR047640">
    <property type="entry name" value="RpiR-like"/>
</dbReference>
<dbReference type="SUPFAM" id="SSF53697">
    <property type="entry name" value="SIS domain"/>
    <property type="match status" value="1"/>
</dbReference>
<evidence type="ECO:0000256" key="3">
    <source>
        <dbReference type="ARBA" id="ARBA00023163"/>
    </source>
</evidence>
<evidence type="ECO:0000259" key="4">
    <source>
        <dbReference type="PROSITE" id="PS51071"/>
    </source>
</evidence>
<gene>
    <name evidence="6" type="ORF">SORDD05_00797</name>
</gene>
<dbReference type="CDD" id="cd05013">
    <property type="entry name" value="SIS_RpiR"/>
    <property type="match status" value="1"/>
</dbReference>
<evidence type="ECO:0000256" key="1">
    <source>
        <dbReference type="ARBA" id="ARBA00023015"/>
    </source>
</evidence>
<evidence type="ECO:0000259" key="5">
    <source>
        <dbReference type="PROSITE" id="PS51464"/>
    </source>
</evidence>
<dbReference type="InterPro" id="IPR046348">
    <property type="entry name" value="SIS_dom_sf"/>
</dbReference>
<feature type="domain" description="SIS" evidence="5">
    <location>
        <begin position="117"/>
        <end position="259"/>
    </location>
</feature>
<keyword evidence="2" id="KW-0238">DNA-binding</keyword>
<organism evidence="6 7">
    <name type="scientific">Streptococcus oralis</name>
    <dbReference type="NCBI Taxonomy" id="1303"/>
    <lineage>
        <taxon>Bacteria</taxon>
        <taxon>Bacillati</taxon>
        <taxon>Bacillota</taxon>
        <taxon>Bacilli</taxon>
        <taxon>Lactobacillales</taxon>
        <taxon>Streptococcaceae</taxon>
        <taxon>Streptococcus</taxon>
    </lineage>
</organism>
<proteinExistence type="predicted"/>
<dbReference type="InterPro" id="IPR001347">
    <property type="entry name" value="SIS_dom"/>
</dbReference>
<reference evidence="6 7" key="1">
    <citation type="submission" date="2016-01" db="EMBL/GenBank/DDBJ databases">
        <title>Highly variable Streptococcus oralis are common among viridans streptococci isolated from primates.</title>
        <authorList>
            <person name="Denapaite D."/>
            <person name="Rieger M."/>
            <person name="Koendgen S."/>
            <person name="Brueckner R."/>
            <person name="Ochigava I."/>
            <person name="Kappeler P."/>
            <person name="Maetz-Rensing K."/>
            <person name="Leendertz F."/>
            <person name="Hakenbeck R."/>
        </authorList>
    </citation>
    <scope>NUCLEOTIDE SEQUENCE [LARGE SCALE GENOMIC DNA]</scope>
    <source>
        <strain evidence="6 7">DD05</strain>
    </source>
</reference>
<feature type="domain" description="HTH rpiR-type" evidence="4">
    <location>
        <begin position="4"/>
        <end position="80"/>
    </location>
</feature>
<dbReference type="InterPro" id="IPR000281">
    <property type="entry name" value="HTH_RpiR"/>
</dbReference>
<dbReference type="Pfam" id="PF01380">
    <property type="entry name" value="SIS"/>
    <property type="match status" value="1"/>
</dbReference>
<dbReference type="InterPro" id="IPR036388">
    <property type="entry name" value="WH-like_DNA-bd_sf"/>
</dbReference>
<dbReference type="PANTHER" id="PTHR30514:SF21">
    <property type="entry name" value="RPIR-FAMILY TRANSCRIPTIONAL REGULATOR"/>
    <property type="match status" value="1"/>
</dbReference>
<evidence type="ECO:0000256" key="2">
    <source>
        <dbReference type="ARBA" id="ARBA00023125"/>
    </source>
</evidence>
<dbReference type="PROSITE" id="PS51464">
    <property type="entry name" value="SIS"/>
    <property type="match status" value="1"/>
</dbReference>
<dbReference type="EMBL" id="LQOG01000023">
    <property type="protein sequence ID" value="KXT60428.1"/>
    <property type="molecule type" value="Genomic_DNA"/>
</dbReference>